<dbReference type="KEGG" id="kaf:KAFR_0C05330"/>
<evidence type="ECO:0000256" key="4">
    <source>
        <dbReference type="ARBA" id="ARBA00022448"/>
    </source>
</evidence>
<reference evidence="21 22" key="1">
    <citation type="journal article" date="2011" name="Proc. Natl. Acad. Sci. U.S.A.">
        <title>Evolutionary erosion of yeast sex chromosomes by mating-type switching accidents.</title>
        <authorList>
            <person name="Gordon J.L."/>
            <person name="Armisen D."/>
            <person name="Proux-Wera E."/>
            <person name="Oheigeartaigh S.S."/>
            <person name="Byrne K.P."/>
            <person name="Wolfe K.H."/>
        </authorList>
    </citation>
    <scope>NUCLEOTIDE SEQUENCE [LARGE SCALE GENOMIC DNA]</scope>
    <source>
        <strain evidence="22">ATCC 22294 / BCRC 22015 / CBS 2517 / CECT 1963 / NBRC 1671 / NRRL Y-8276</strain>
    </source>
</reference>
<dbReference type="GO" id="GO:0006631">
    <property type="term" value="P:fatty acid metabolic process"/>
    <property type="evidence" value="ECO:0007669"/>
    <property type="project" value="UniProtKB-KW"/>
</dbReference>
<dbReference type="FunCoup" id="H2AT24">
    <property type="interactions" value="230"/>
</dbReference>
<sequence length="663" mass="76836">MQIAKKHYRFPKPTPLSLYKRSLMTYSKDENQSQLLQKFPFETNNNEFYWAKQSNAVHQSNRLNFRGNTYQNQAQLPSLPIPDLKVTLNKYLKTIEPFINSSEELEQQKLLIQNFLQGMGPILQNRLIQFSNDKRNWLSTFWDEQAYLQYNDPVVPYVSYFFSHKPLPMTHAEIEKDPLVKATAIIMTVVKFIEALKDEILPPELIRKVPFCMNSFQLMFNNSRKPGQSKDSNVFYSIYENNFMIISFKGNFFRVSTHDTDGKPLSANNIWQQLYSIVTLNVTQQDHIGCLTSLPRDEWRKSYAQLINDPISKKSLETIYKSSFILCLDLDETPITLESQARNSWHGNGFNRFYDKPLQFIVCGNGHSGFLAEHSKMDGTPNLFLNNYIMQQLSKLSPREFLNQIVMTPNEIYRPELLPFAINTSLQRDIKLAKTKFKQVMGQHDLKVWQYKRYGKNFMKKHKISPDAYIQQIIQLAIYKYLGRQLPTYEAASTRMFFKGRTETGRVVTTASSQFVRTWEDPNVALSEKINLFKQATADHSAYLKEAASGNGVDRHFFGLKNMLQDGENVPLFDDLIFNYSSTWLVSTSQLSSEFLNGYGWSQVNDIGVGLAYMINNDWLHINIVCKPEFSLFDVNELHYILTEAADELGEALETVHLETAKL</sequence>
<evidence type="ECO:0000256" key="16">
    <source>
        <dbReference type="ARBA" id="ARBA00066910"/>
    </source>
</evidence>
<dbReference type="GO" id="GO:0005777">
    <property type="term" value="C:peroxisome"/>
    <property type="evidence" value="ECO:0007669"/>
    <property type="project" value="UniProtKB-SubCell"/>
</dbReference>
<evidence type="ECO:0000256" key="11">
    <source>
        <dbReference type="ARBA" id="ARBA00023136"/>
    </source>
</evidence>
<dbReference type="InterPro" id="IPR042231">
    <property type="entry name" value="Cho/carn_acyl_trans_2"/>
</dbReference>
<dbReference type="HOGENOM" id="CLU_013513_5_1_1"/>
<evidence type="ECO:0000256" key="15">
    <source>
        <dbReference type="ARBA" id="ARBA00053195"/>
    </source>
</evidence>
<keyword evidence="13 19" id="KW-0012">Acyltransferase</keyword>
<keyword evidence="10" id="KW-0496">Mitochondrion</keyword>
<evidence type="ECO:0000256" key="9">
    <source>
        <dbReference type="ARBA" id="ARBA00023098"/>
    </source>
</evidence>
<keyword evidence="11" id="KW-0472">Membrane</keyword>
<evidence type="ECO:0000256" key="19">
    <source>
        <dbReference type="RuleBase" id="RU003801"/>
    </source>
</evidence>
<dbReference type="GO" id="GO:0005743">
    <property type="term" value="C:mitochondrial inner membrane"/>
    <property type="evidence" value="ECO:0007669"/>
    <property type="project" value="UniProtKB-SubCell"/>
</dbReference>
<evidence type="ECO:0000256" key="18">
    <source>
        <dbReference type="PIRSR" id="PIRSR600542-1"/>
    </source>
</evidence>
<proteinExistence type="inferred from homology"/>
<keyword evidence="6" id="KW-0999">Mitochondrion inner membrane</keyword>
<evidence type="ECO:0000256" key="2">
    <source>
        <dbReference type="ARBA" id="ARBA00004443"/>
    </source>
</evidence>
<name>H2AT24_KAZAF</name>
<keyword evidence="7" id="KW-0276">Fatty acid metabolism</keyword>
<keyword evidence="9" id="KW-0443">Lipid metabolism</keyword>
<evidence type="ECO:0000256" key="1">
    <source>
        <dbReference type="ARBA" id="ARBA00004275"/>
    </source>
</evidence>
<dbReference type="EC" id="2.3.1.7" evidence="16"/>
<dbReference type="STRING" id="1071382.H2AT24"/>
<keyword evidence="8" id="KW-0809">Transit peptide</keyword>
<evidence type="ECO:0000256" key="17">
    <source>
        <dbReference type="ARBA" id="ARBA00073438"/>
    </source>
</evidence>
<dbReference type="Proteomes" id="UP000005220">
    <property type="component" value="Chromosome 3"/>
</dbReference>
<evidence type="ECO:0000256" key="5">
    <source>
        <dbReference type="ARBA" id="ARBA00022679"/>
    </source>
</evidence>
<dbReference type="PANTHER" id="PTHR22589">
    <property type="entry name" value="CARNITINE O-ACYLTRANSFERASE"/>
    <property type="match status" value="1"/>
</dbReference>
<dbReference type="InterPro" id="IPR000542">
    <property type="entry name" value="Carn_acyl_trans"/>
</dbReference>
<dbReference type="SUPFAM" id="SSF52777">
    <property type="entry name" value="CoA-dependent acyltransferases"/>
    <property type="match status" value="2"/>
</dbReference>
<gene>
    <name evidence="21" type="primary">KAFR0C05330</name>
    <name evidence="21" type="ORF">KAFR_0C05330</name>
</gene>
<dbReference type="GeneID" id="13885442"/>
<dbReference type="InParanoid" id="H2AT24"/>
<protein>
    <recommendedName>
        <fullName evidence="17">Carnitine O-acetyltransferase, mitochondrial</fullName>
        <ecNumber evidence="16">2.3.1.7</ecNumber>
    </recommendedName>
</protein>
<dbReference type="PANTHER" id="PTHR22589:SF103">
    <property type="entry name" value="CARNITINE O-ACETYL-TRANSFERASE, ISOFORM A-RELATED"/>
    <property type="match status" value="1"/>
</dbReference>
<dbReference type="RefSeq" id="XP_003956659.1">
    <property type="nucleotide sequence ID" value="XM_003956610.1"/>
</dbReference>
<keyword evidence="4" id="KW-0813">Transport</keyword>
<accession>H2AT24</accession>
<comment type="function">
    <text evidence="15">Carnitine acetylase is specific for short chain fatty acids. Carnitine acetylase seems to affect the flux through the pyruvate dehydrogenase complex. It may be involved as well in the transport of acetyl-CoA into mitochondria.</text>
</comment>
<feature type="domain" description="Choline/carnitine acyltransferase" evidence="20">
    <location>
        <begin position="79"/>
        <end position="628"/>
    </location>
</feature>
<dbReference type="InterPro" id="IPR039551">
    <property type="entry name" value="Cho/carn_acyl_trans"/>
</dbReference>
<evidence type="ECO:0000256" key="6">
    <source>
        <dbReference type="ARBA" id="ARBA00022792"/>
    </source>
</evidence>
<evidence type="ECO:0000256" key="10">
    <source>
        <dbReference type="ARBA" id="ARBA00023128"/>
    </source>
</evidence>
<dbReference type="eggNOG" id="KOG3717">
    <property type="taxonomic scope" value="Eukaryota"/>
</dbReference>
<evidence type="ECO:0000256" key="12">
    <source>
        <dbReference type="ARBA" id="ARBA00023140"/>
    </source>
</evidence>
<feature type="active site" description="Proton acceptor" evidence="18">
    <location>
        <position position="374"/>
    </location>
</feature>
<evidence type="ECO:0000256" key="8">
    <source>
        <dbReference type="ARBA" id="ARBA00022946"/>
    </source>
</evidence>
<dbReference type="AlphaFoldDB" id="H2AT24"/>
<comment type="catalytic activity">
    <reaction evidence="14">
        <text>(R)-carnitine + acetyl-CoA = O-acetyl-(R)-carnitine + CoA</text>
        <dbReference type="Rhea" id="RHEA:21136"/>
        <dbReference type="ChEBI" id="CHEBI:16347"/>
        <dbReference type="ChEBI" id="CHEBI:57287"/>
        <dbReference type="ChEBI" id="CHEBI:57288"/>
        <dbReference type="ChEBI" id="CHEBI:57589"/>
        <dbReference type="EC" id="2.3.1.7"/>
    </reaction>
</comment>
<keyword evidence="5 19" id="KW-0808">Transferase</keyword>
<dbReference type="Pfam" id="PF00755">
    <property type="entry name" value="Carn_acyltransf"/>
    <property type="match status" value="1"/>
</dbReference>
<organism evidence="21 22">
    <name type="scientific">Kazachstania africana (strain ATCC 22294 / BCRC 22015 / CBS 2517 / CECT 1963 / NBRC 1671 / NRRL Y-8276)</name>
    <name type="common">Yeast</name>
    <name type="synonym">Kluyveromyces africanus</name>
    <dbReference type="NCBI Taxonomy" id="1071382"/>
    <lineage>
        <taxon>Eukaryota</taxon>
        <taxon>Fungi</taxon>
        <taxon>Dikarya</taxon>
        <taxon>Ascomycota</taxon>
        <taxon>Saccharomycotina</taxon>
        <taxon>Saccharomycetes</taxon>
        <taxon>Saccharomycetales</taxon>
        <taxon>Saccharomycetaceae</taxon>
        <taxon>Kazachstania</taxon>
    </lineage>
</organism>
<evidence type="ECO:0000256" key="7">
    <source>
        <dbReference type="ARBA" id="ARBA00022832"/>
    </source>
</evidence>
<evidence type="ECO:0000256" key="3">
    <source>
        <dbReference type="ARBA" id="ARBA00005232"/>
    </source>
</evidence>
<evidence type="ECO:0000256" key="14">
    <source>
        <dbReference type="ARBA" id="ARBA00052702"/>
    </source>
</evidence>
<comment type="similarity">
    <text evidence="3 19">Belongs to the carnitine/choline acetyltransferase family.</text>
</comment>
<dbReference type="GO" id="GO:0004092">
    <property type="term" value="F:carnitine O-acetyltransferase activity"/>
    <property type="evidence" value="ECO:0007669"/>
    <property type="project" value="UniProtKB-EC"/>
</dbReference>
<evidence type="ECO:0000313" key="21">
    <source>
        <dbReference type="EMBL" id="CCF57524.1"/>
    </source>
</evidence>
<keyword evidence="22" id="KW-1185">Reference proteome</keyword>
<dbReference type="GO" id="GO:0009437">
    <property type="term" value="P:carnitine metabolic process"/>
    <property type="evidence" value="ECO:0007669"/>
    <property type="project" value="EnsemblFungi"/>
</dbReference>
<dbReference type="InterPro" id="IPR023213">
    <property type="entry name" value="CAT-like_dom_sf"/>
</dbReference>
<keyword evidence="12" id="KW-0576">Peroxisome</keyword>
<evidence type="ECO:0000256" key="13">
    <source>
        <dbReference type="ARBA" id="ARBA00023315"/>
    </source>
</evidence>
<dbReference type="Gene3D" id="3.30.559.70">
    <property type="entry name" value="Choline/Carnitine o-acyltransferase, domain 2"/>
    <property type="match status" value="1"/>
</dbReference>
<evidence type="ECO:0000259" key="20">
    <source>
        <dbReference type="Pfam" id="PF00755"/>
    </source>
</evidence>
<dbReference type="Gene3D" id="3.30.559.10">
    <property type="entry name" value="Chloramphenicol acetyltransferase-like domain"/>
    <property type="match status" value="1"/>
</dbReference>
<dbReference type="PROSITE" id="PS00440">
    <property type="entry name" value="ACYLTRANSF_C_2"/>
    <property type="match status" value="1"/>
</dbReference>
<evidence type="ECO:0000313" key="22">
    <source>
        <dbReference type="Proteomes" id="UP000005220"/>
    </source>
</evidence>
<dbReference type="EMBL" id="HE650823">
    <property type="protein sequence ID" value="CCF57524.1"/>
    <property type="molecule type" value="Genomic_DNA"/>
</dbReference>
<dbReference type="FunFam" id="3.30.559.70:FF:000007">
    <property type="entry name" value="Carnitine O-acetyltransferase, mitochondrial"/>
    <property type="match status" value="1"/>
</dbReference>
<comment type="subcellular location">
    <subcellularLocation>
        <location evidence="2">Mitochondrion inner membrane</location>
        <topology evidence="2">Peripheral membrane protein</topology>
        <orientation evidence="2">Matrix side</orientation>
    </subcellularLocation>
    <subcellularLocation>
        <location evidence="1">Peroxisome</location>
    </subcellularLocation>
</comment>
<dbReference type="OrthoDB" id="240216at2759"/>